<protein>
    <submittedName>
        <fullName evidence="3">3-hxdroxyacyl-CoA dehydrogenase</fullName>
    </submittedName>
</protein>
<dbReference type="Proteomes" id="UP000321595">
    <property type="component" value="Chromosome"/>
</dbReference>
<accession>A0A5B8XVG9</accession>
<evidence type="ECO:0000313" key="4">
    <source>
        <dbReference type="Proteomes" id="UP000321595"/>
    </source>
</evidence>
<keyword evidence="4" id="KW-1185">Reference proteome</keyword>
<dbReference type="OrthoDB" id="5365311at2"/>
<dbReference type="PANTHER" id="PTHR43802">
    <property type="entry name" value="ENOYL-COA HYDRATASE"/>
    <property type="match status" value="1"/>
</dbReference>
<dbReference type="Gene3D" id="3.90.226.10">
    <property type="entry name" value="2-enoyl-CoA Hydratase, Chain A, domain 1"/>
    <property type="match status" value="1"/>
</dbReference>
<evidence type="ECO:0000313" key="3">
    <source>
        <dbReference type="EMBL" id="QED29404.1"/>
    </source>
</evidence>
<dbReference type="AlphaFoldDB" id="A0A5B8XVG9"/>
<dbReference type="InterPro" id="IPR029045">
    <property type="entry name" value="ClpP/crotonase-like_dom_sf"/>
</dbReference>
<comment type="similarity">
    <text evidence="1 2">Belongs to the enoyl-CoA hydratase/isomerase family.</text>
</comment>
<dbReference type="CDD" id="cd06558">
    <property type="entry name" value="crotonase-like"/>
    <property type="match status" value="1"/>
</dbReference>
<gene>
    <name evidence="3" type="ORF">FRD01_19630</name>
</gene>
<evidence type="ECO:0000256" key="1">
    <source>
        <dbReference type="ARBA" id="ARBA00005254"/>
    </source>
</evidence>
<dbReference type="KEGG" id="bbae:FRD01_19630"/>
<dbReference type="Pfam" id="PF00378">
    <property type="entry name" value="ECH_1"/>
    <property type="match status" value="1"/>
</dbReference>
<evidence type="ECO:0000256" key="2">
    <source>
        <dbReference type="RuleBase" id="RU003707"/>
    </source>
</evidence>
<dbReference type="GO" id="GO:0003824">
    <property type="term" value="F:catalytic activity"/>
    <property type="evidence" value="ECO:0007669"/>
    <property type="project" value="InterPro"/>
</dbReference>
<dbReference type="PANTHER" id="PTHR43802:SF1">
    <property type="entry name" value="IP11341P-RELATED"/>
    <property type="match status" value="1"/>
</dbReference>
<dbReference type="SUPFAM" id="SSF52096">
    <property type="entry name" value="ClpP/crotonase"/>
    <property type="match status" value="1"/>
</dbReference>
<name>A0A5B8XVG9_9DELT</name>
<dbReference type="InterPro" id="IPR001753">
    <property type="entry name" value="Enoyl-CoA_hydra/iso"/>
</dbReference>
<dbReference type="InterPro" id="IPR018376">
    <property type="entry name" value="Enoyl-CoA_hyd/isom_CS"/>
</dbReference>
<sequence>MLKARARARKRRVSELLIRNEEAVRWLILNRPEARNAFTDEMTAAIIEALKDAAEDSSVRVVVVAANGSAFSAGGDLEAMVNRTGMFAGDAAELRDAYMRGLQAQSRAFQAFEKPVIAAINGPAIGAGLGLALHADIRIASERAKLGATFAKVGLIPGDGSAYFLIRAIGFPRALELVLTGRVVDANAALSLGLVHEVVDADELEARAGAVAAEIAALPPKAVKLAKSHMYRTAHLDSDTALHLAAAYQGLVQSGDEHVAAAQAVLDSLKR</sequence>
<proteinExistence type="inferred from homology"/>
<dbReference type="EMBL" id="CP042467">
    <property type="protein sequence ID" value="QED29404.1"/>
    <property type="molecule type" value="Genomic_DNA"/>
</dbReference>
<organism evidence="3 4">
    <name type="scientific">Microvenator marinus</name>
    <dbReference type="NCBI Taxonomy" id="2600177"/>
    <lineage>
        <taxon>Bacteria</taxon>
        <taxon>Deltaproteobacteria</taxon>
        <taxon>Bradymonadales</taxon>
        <taxon>Microvenatoraceae</taxon>
        <taxon>Microvenator</taxon>
    </lineage>
</organism>
<reference evidence="3 4" key="1">
    <citation type="submission" date="2019-08" db="EMBL/GenBank/DDBJ databases">
        <authorList>
            <person name="Liang Q."/>
        </authorList>
    </citation>
    <scope>NUCLEOTIDE SEQUENCE [LARGE SCALE GENOMIC DNA]</scope>
    <source>
        <strain evidence="3 4">V1718</strain>
    </source>
</reference>
<dbReference type="PROSITE" id="PS00166">
    <property type="entry name" value="ENOYL_COA_HYDRATASE"/>
    <property type="match status" value="1"/>
</dbReference>